<evidence type="ECO:0000256" key="8">
    <source>
        <dbReference type="RuleBase" id="RU361263"/>
    </source>
</evidence>
<protein>
    <recommendedName>
        <fullName evidence="8">Cutinase</fullName>
        <ecNumber evidence="8">3.1.1.-</ecNumber>
    </recommendedName>
</protein>
<keyword evidence="3 8" id="KW-0719">Serine esterase</keyword>
<comment type="similarity">
    <text evidence="2 8">Belongs to the cutinase family.</text>
</comment>
<dbReference type="EC" id="3.1.1.-" evidence="8"/>
<dbReference type="Pfam" id="PF01083">
    <property type="entry name" value="Cutinase"/>
    <property type="match status" value="1"/>
</dbReference>
<dbReference type="GO" id="GO:0005576">
    <property type="term" value="C:extracellular region"/>
    <property type="evidence" value="ECO:0007669"/>
    <property type="project" value="UniProtKB-SubCell"/>
</dbReference>
<dbReference type="InterPro" id="IPR043580">
    <property type="entry name" value="CUTINASE_1"/>
</dbReference>
<dbReference type="RefSeq" id="WP_126336454.1">
    <property type="nucleotide sequence ID" value="NZ_AP022604.1"/>
</dbReference>
<keyword evidence="7" id="KW-1015">Disulfide bond</keyword>
<dbReference type="Proteomes" id="UP000282551">
    <property type="component" value="Chromosome"/>
</dbReference>
<name>A0A3S4SDL1_MYCCI</name>
<organism evidence="9 10">
    <name type="scientific">Mycolicibacterium chitae</name>
    <name type="common">Mycobacterium chitae</name>
    <dbReference type="NCBI Taxonomy" id="1792"/>
    <lineage>
        <taxon>Bacteria</taxon>
        <taxon>Bacillati</taxon>
        <taxon>Actinomycetota</taxon>
        <taxon>Actinomycetes</taxon>
        <taxon>Mycobacteriales</taxon>
        <taxon>Mycobacteriaceae</taxon>
        <taxon>Mycolicibacterium</taxon>
    </lineage>
</organism>
<evidence type="ECO:0000256" key="2">
    <source>
        <dbReference type="ARBA" id="ARBA00007534"/>
    </source>
</evidence>
<evidence type="ECO:0000256" key="1">
    <source>
        <dbReference type="ARBA" id="ARBA00004613"/>
    </source>
</evidence>
<dbReference type="PANTHER" id="PTHR33630:SF9">
    <property type="entry name" value="CUTINASE 4"/>
    <property type="match status" value="1"/>
</dbReference>
<keyword evidence="5" id="KW-0732">Signal</keyword>
<keyword evidence="6 8" id="KW-0378">Hydrolase</keyword>
<dbReference type="SUPFAM" id="SSF53474">
    <property type="entry name" value="alpha/beta-Hydrolases"/>
    <property type="match status" value="1"/>
</dbReference>
<dbReference type="InterPro" id="IPR000675">
    <property type="entry name" value="Cutinase/axe"/>
</dbReference>
<proteinExistence type="inferred from homology"/>
<evidence type="ECO:0000256" key="4">
    <source>
        <dbReference type="ARBA" id="ARBA00022525"/>
    </source>
</evidence>
<evidence type="ECO:0000256" key="5">
    <source>
        <dbReference type="ARBA" id="ARBA00022729"/>
    </source>
</evidence>
<comment type="function">
    <text evidence="8">Catalyzes the hydrolysis of complex carboxylic polyesters found in the cell wall of plants. Degrades cutin, a macromolecule that forms the structure of the plant cuticle.</text>
</comment>
<dbReference type="EMBL" id="LR134355">
    <property type="protein sequence ID" value="VEG50818.1"/>
    <property type="molecule type" value="Genomic_DNA"/>
</dbReference>
<evidence type="ECO:0000256" key="3">
    <source>
        <dbReference type="ARBA" id="ARBA00022487"/>
    </source>
</evidence>
<keyword evidence="4 8" id="KW-0964">Secreted</keyword>
<dbReference type="InterPro" id="IPR029058">
    <property type="entry name" value="AB_hydrolase_fold"/>
</dbReference>
<dbReference type="GO" id="GO:0052689">
    <property type="term" value="F:carboxylic ester hydrolase activity"/>
    <property type="evidence" value="ECO:0007669"/>
    <property type="project" value="UniProtKB-KW"/>
</dbReference>
<gene>
    <name evidence="9" type="primary">cut1_2</name>
    <name evidence="9" type="ORF">NCTC10485_05138</name>
</gene>
<dbReference type="AlphaFoldDB" id="A0A3S4SDL1"/>
<reference evidence="9 10" key="1">
    <citation type="submission" date="2018-12" db="EMBL/GenBank/DDBJ databases">
        <authorList>
            <consortium name="Pathogen Informatics"/>
        </authorList>
    </citation>
    <scope>NUCLEOTIDE SEQUENCE [LARGE SCALE GENOMIC DNA]</scope>
    <source>
        <strain evidence="9 10">NCTC10485</strain>
    </source>
</reference>
<evidence type="ECO:0000256" key="7">
    <source>
        <dbReference type="ARBA" id="ARBA00023157"/>
    </source>
</evidence>
<sequence>MTFRLFNSRPRVSSSVSRRRIPILLQAFVVGAAGVAALLSASVGPAAAAPTGIANTGCADVEVVFARGTFEAPGIGKVGVPFVEALRARLPDQSVGVYAVNYPASTDFARAADGVADVSNHLNDMATHCPTTDIVLGGYSQGAAVTTYATSDTVPAGYALPAGLSGPLSPAVANNVAAVALFGKPSVGVVKLLQQGAPPMRIGSAFADKTLDLCAPADPVCQFGSLDRSAHSAYVSNGMADQAADFAARRIMRR</sequence>
<dbReference type="PROSITE" id="PS00155">
    <property type="entry name" value="CUTINASE_1"/>
    <property type="match status" value="1"/>
</dbReference>
<evidence type="ECO:0000313" key="10">
    <source>
        <dbReference type="Proteomes" id="UP000282551"/>
    </source>
</evidence>
<evidence type="ECO:0000313" key="9">
    <source>
        <dbReference type="EMBL" id="VEG50818.1"/>
    </source>
</evidence>
<comment type="subcellular location">
    <subcellularLocation>
        <location evidence="1 8">Secreted</location>
    </subcellularLocation>
</comment>
<dbReference type="Gene3D" id="3.40.50.1820">
    <property type="entry name" value="alpha/beta hydrolase"/>
    <property type="match status" value="1"/>
</dbReference>
<dbReference type="PANTHER" id="PTHR33630">
    <property type="entry name" value="CUTINASE RV1984C-RELATED-RELATED"/>
    <property type="match status" value="1"/>
</dbReference>
<dbReference type="OrthoDB" id="3690529at2"/>
<keyword evidence="10" id="KW-1185">Reference proteome</keyword>
<accession>A0A3S4SDL1</accession>
<evidence type="ECO:0000256" key="6">
    <source>
        <dbReference type="ARBA" id="ARBA00022801"/>
    </source>
</evidence>
<dbReference type="SMART" id="SM01110">
    <property type="entry name" value="Cutinase"/>
    <property type="match status" value="1"/>
</dbReference>